<protein>
    <submittedName>
        <fullName evidence="1">Uncharacterized protein</fullName>
    </submittedName>
</protein>
<organism evidence="1 2">
    <name type="scientific">Phialemonium atrogriseum</name>
    <dbReference type="NCBI Taxonomy" id="1093897"/>
    <lineage>
        <taxon>Eukaryota</taxon>
        <taxon>Fungi</taxon>
        <taxon>Dikarya</taxon>
        <taxon>Ascomycota</taxon>
        <taxon>Pezizomycotina</taxon>
        <taxon>Sordariomycetes</taxon>
        <taxon>Sordariomycetidae</taxon>
        <taxon>Cephalothecales</taxon>
        <taxon>Cephalothecaceae</taxon>
        <taxon>Phialemonium</taxon>
    </lineage>
</organism>
<proteinExistence type="predicted"/>
<dbReference type="AlphaFoldDB" id="A0AAJ0BU31"/>
<keyword evidence="2" id="KW-1185">Reference proteome</keyword>
<comment type="caution">
    <text evidence="1">The sequence shown here is derived from an EMBL/GenBank/DDBJ whole genome shotgun (WGS) entry which is preliminary data.</text>
</comment>
<dbReference type="GeneID" id="85316065"/>
<gene>
    <name evidence="1" type="ORF">QBC33DRAFT_623162</name>
</gene>
<dbReference type="EMBL" id="MU839030">
    <property type="protein sequence ID" value="KAK1763144.1"/>
    <property type="molecule type" value="Genomic_DNA"/>
</dbReference>
<evidence type="ECO:0000313" key="2">
    <source>
        <dbReference type="Proteomes" id="UP001244011"/>
    </source>
</evidence>
<dbReference type="RefSeq" id="XP_060279357.1">
    <property type="nucleotide sequence ID" value="XM_060432878.1"/>
</dbReference>
<reference evidence="1" key="1">
    <citation type="submission" date="2023-06" db="EMBL/GenBank/DDBJ databases">
        <title>Genome-scale phylogeny and comparative genomics of the fungal order Sordariales.</title>
        <authorList>
            <consortium name="Lawrence Berkeley National Laboratory"/>
            <person name="Hensen N."/>
            <person name="Bonometti L."/>
            <person name="Westerberg I."/>
            <person name="Brannstrom I.O."/>
            <person name="Guillou S."/>
            <person name="Cros-Aarteil S."/>
            <person name="Calhoun S."/>
            <person name="Haridas S."/>
            <person name="Kuo A."/>
            <person name="Mondo S."/>
            <person name="Pangilinan J."/>
            <person name="Riley R."/>
            <person name="Labutti K."/>
            <person name="Andreopoulos B."/>
            <person name="Lipzen A."/>
            <person name="Chen C."/>
            <person name="Yanf M."/>
            <person name="Daum C."/>
            <person name="Ng V."/>
            <person name="Clum A."/>
            <person name="Steindorff A."/>
            <person name="Ohm R."/>
            <person name="Martin F."/>
            <person name="Silar P."/>
            <person name="Natvig D."/>
            <person name="Lalanne C."/>
            <person name="Gautier V."/>
            <person name="Ament-Velasquez S.L."/>
            <person name="Kruys A."/>
            <person name="Hutchinson M.I."/>
            <person name="Powell A.J."/>
            <person name="Barry K."/>
            <person name="Miller A.N."/>
            <person name="Grigoriev I.V."/>
            <person name="Debuchy R."/>
            <person name="Gladieux P."/>
            <person name="Thoren M.H."/>
            <person name="Johannesson H."/>
        </authorList>
    </citation>
    <scope>NUCLEOTIDE SEQUENCE</scope>
    <source>
        <strain evidence="1">8032-3</strain>
    </source>
</reference>
<name>A0AAJ0BU31_9PEZI</name>
<sequence length="107" mass="11600">MGSFMEDCQALIDELYPLVFVAGSEHILIEANPRKILQDDGARPVALYAQSLSGQSVYVNMRLPGIKRVLSLLAKDGVGQSVDHKGVRYQFVMNSTTATTSLISSLG</sequence>
<evidence type="ECO:0000313" key="1">
    <source>
        <dbReference type="EMBL" id="KAK1763144.1"/>
    </source>
</evidence>
<accession>A0AAJ0BU31</accession>
<dbReference type="Proteomes" id="UP001244011">
    <property type="component" value="Unassembled WGS sequence"/>
</dbReference>